<dbReference type="STRING" id="1047168.A0A0F4GI27"/>
<evidence type="ECO:0000256" key="2">
    <source>
        <dbReference type="ARBA" id="ARBA00007797"/>
    </source>
</evidence>
<evidence type="ECO:0000256" key="5">
    <source>
        <dbReference type="SAM" id="MobiDB-lite"/>
    </source>
</evidence>
<name>A0A0F4GI27_9PEZI</name>
<dbReference type="InterPro" id="IPR016024">
    <property type="entry name" value="ARM-type_fold"/>
</dbReference>
<dbReference type="EMBL" id="LAFY01000999">
    <property type="protein sequence ID" value="KJX95830.1"/>
    <property type="molecule type" value="Genomic_DNA"/>
</dbReference>
<evidence type="ECO:0000256" key="3">
    <source>
        <dbReference type="ARBA" id="ARBA00022692"/>
    </source>
</evidence>
<reference evidence="7 8" key="1">
    <citation type="submission" date="2015-03" db="EMBL/GenBank/DDBJ databases">
        <title>RNA-seq based gene annotation and comparative genomics of four Zymoseptoria species reveal species-specific pathogenicity related genes and transposable element activity.</title>
        <authorList>
            <person name="Grandaubert J."/>
            <person name="Bhattacharyya A."/>
            <person name="Stukenbrock E.H."/>
        </authorList>
    </citation>
    <scope>NUCLEOTIDE SEQUENCE [LARGE SCALE GENOMIC DNA]</scope>
    <source>
        <strain evidence="7 8">Zb18110</strain>
    </source>
</reference>
<dbReference type="InterPro" id="IPR027193">
    <property type="entry name" value="Noc4"/>
</dbReference>
<dbReference type="GO" id="GO:0042254">
    <property type="term" value="P:ribosome biogenesis"/>
    <property type="evidence" value="ECO:0007669"/>
    <property type="project" value="InterPro"/>
</dbReference>
<evidence type="ECO:0000313" key="7">
    <source>
        <dbReference type="EMBL" id="KJX95830.1"/>
    </source>
</evidence>
<dbReference type="Proteomes" id="UP000033647">
    <property type="component" value="Unassembled WGS sequence"/>
</dbReference>
<protein>
    <submittedName>
        <fullName evidence="7">Ribosome biogenesis protein Noc4</fullName>
    </submittedName>
</protein>
<evidence type="ECO:0000313" key="8">
    <source>
        <dbReference type="Proteomes" id="UP000033647"/>
    </source>
</evidence>
<gene>
    <name evidence="7" type="ORF">TI39_contig1008g00003</name>
</gene>
<dbReference type="GO" id="GO:0031965">
    <property type="term" value="C:nuclear membrane"/>
    <property type="evidence" value="ECO:0007669"/>
    <property type="project" value="UniProtKB-SubCell"/>
</dbReference>
<dbReference type="InterPro" id="IPR005612">
    <property type="entry name" value="CCAAT-binding_factor"/>
</dbReference>
<dbReference type="OrthoDB" id="10263185at2759"/>
<sequence length="552" mass="62451">MPGIISDNGAARKRKRAAANGAVVQTKARKAPKTTYTDDTQSQILSLEEQILESPEHYDNISKLLKLVESVEKKPKTATIAAVALCRTFCRLIAGEKLSKRSNEDADTAQWLRGQLREYVATVSSWIGSPDASIESTALTLCMRIVKEEASEVGRNAEQVWRASNSNFVTVVKALLKETDAEAARQEFVDKYVEENDDVRFYTFAAVKQCLQESASREKIVGNAIELLVQLENVPETEQELDNWFAEAPDAEKHQLRSLNAHRKIAREAWLAIFRSPLSAEQRKTILSVTTAQILPWFATQIELLTDFLTDSFDSGRAMALMSLSGIFHLMTAKNLDYPDFYTKLYSLLDEDVLQSKHRSRFFRLLNTFMNSSHLPAAMVASFIKRLSRLALQAPPGAIVWIVPWIYNTLKQHPPCTFMLHRPYHPSHTIYSSNPKHEEEGMDDPFNMKQPDPMLTGAIDSSLWELETLTNHFHPNVATLAKIMGEQFTKRDYQLEDFLDHSYGSLIEAELGKDMKKVPVVEWDIPARIYFDKESGALNEVGSLLQNAMESM</sequence>
<dbReference type="Pfam" id="PF03914">
    <property type="entry name" value="CBF"/>
    <property type="match status" value="1"/>
</dbReference>
<comment type="subcellular location">
    <subcellularLocation>
        <location evidence="1">Nucleus membrane</location>
        <topology evidence="1">Multi-pass membrane protein</topology>
    </subcellularLocation>
</comment>
<dbReference type="PANTHER" id="PTHR12455">
    <property type="entry name" value="NUCLEOLAR COMPLEX PROTEIN 4"/>
    <property type="match status" value="1"/>
</dbReference>
<keyword evidence="8" id="KW-1185">Reference proteome</keyword>
<keyword evidence="4" id="KW-1133">Transmembrane helix</keyword>
<organism evidence="7 8">
    <name type="scientific">Zymoseptoria brevis</name>
    <dbReference type="NCBI Taxonomy" id="1047168"/>
    <lineage>
        <taxon>Eukaryota</taxon>
        <taxon>Fungi</taxon>
        <taxon>Dikarya</taxon>
        <taxon>Ascomycota</taxon>
        <taxon>Pezizomycotina</taxon>
        <taxon>Dothideomycetes</taxon>
        <taxon>Dothideomycetidae</taxon>
        <taxon>Mycosphaerellales</taxon>
        <taxon>Mycosphaerellaceae</taxon>
        <taxon>Zymoseptoria</taxon>
    </lineage>
</organism>
<feature type="domain" description="CCAAT-binding factor" evidence="6">
    <location>
        <begin position="320"/>
        <end position="481"/>
    </location>
</feature>
<dbReference type="SUPFAM" id="SSF48371">
    <property type="entry name" value="ARM repeat"/>
    <property type="match status" value="1"/>
</dbReference>
<dbReference type="AlphaFoldDB" id="A0A0F4GI27"/>
<evidence type="ECO:0000256" key="1">
    <source>
        <dbReference type="ARBA" id="ARBA00004232"/>
    </source>
</evidence>
<dbReference type="GO" id="GO:0032040">
    <property type="term" value="C:small-subunit processome"/>
    <property type="evidence" value="ECO:0007669"/>
    <property type="project" value="TreeGrafter"/>
</dbReference>
<dbReference type="PANTHER" id="PTHR12455:SF0">
    <property type="entry name" value="NUCLEOLAR COMPLEX PROTEIN 4 HOMOLOG"/>
    <property type="match status" value="1"/>
</dbReference>
<proteinExistence type="inferred from homology"/>
<accession>A0A0F4GI27</accession>
<evidence type="ECO:0000259" key="6">
    <source>
        <dbReference type="Pfam" id="PF03914"/>
    </source>
</evidence>
<keyword evidence="3" id="KW-0812">Transmembrane</keyword>
<evidence type="ECO:0000256" key="4">
    <source>
        <dbReference type="ARBA" id="ARBA00022989"/>
    </source>
</evidence>
<keyword evidence="4" id="KW-0472">Membrane</keyword>
<feature type="region of interest" description="Disordered" evidence="5">
    <location>
        <begin position="1"/>
        <end position="21"/>
    </location>
</feature>
<dbReference type="GO" id="GO:0030692">
    <property type="term" value="C:Noc4p-Nop14p complex"/>
    <property type="evidence" value="ECO:0007669"/>
    <property type="project" value="TreeGrafter"/>
</dbReference>
<comment type="caution">
    <text evidence="7">The sequence shown here is derived from an EMBL/GenBank/DDBJ whole genome shotgun (WGS) entry which is preliminary data.</text>
</comment>
<comment type="similarity">
    <text evidence="2">Belongs to the CBF/MAK21 family.</text>
</comment>